<accession>A0ABS0EI87</accession>
<sequence length="403" mass="43623">MMFTFLAFNLSNAQDTCETAIDATVGVTSVGTIEGTANGGCYTFPGGFGAWYSYTATVDGVVTITSDLAQNDGVTNSEDTRLSIFSGTCSDLTCIGGNDDVGSFNFLSTASFSIENGTTYYIHWDDTWSDKGFDFEITEEAISCSNSLPFLDDFSVPNTLIACWESVDADGDGNGWFVADYDSDDDDTPDGNPMLVSASYASGALFPDNWLISQSFDFSAYSATDNLELSWDARGVDASWADENYTVYVATGNEISDFTASTTTFNEIVGENGGDGVFVSRTLDLSAFAGESNVYFAFRHHDVSDQFALNIDNIAISSTLSVNDFESNTFTHYYNSELKTLNFESSAMALTSIEIYSILGQNVMTKSLSNTTESLNISSLTDGVYLAKVNIEGNYKTIKFVKN</sequence>
<dbReference type="InterPro" id="IPR026444">
    <property type="entry name" value="Secre_tail"/>
</dbReference>
<dbReference type="Pfam" id="PF07675">
    <property type="entry name" value="Cleaved_Adhesin"/>
    <property type="match status" value="1"/>
</dbReference>
<feature type="domain" description="Secretion system C-terminal sorting" evidence="3">
    <location>
        <begin position="344"/>
        <end position="400"/>
    </location>
</feature>
<dbReference type="Pfam" id="PF18962">
    <property type="entry name" value="Por_Secre_tail"/>
    <property type="match status" value="1"/>
</dbReference>
<dbReference type="Proteomes" id="UP000611215">
    <property type="component" value="Unassembled WGS sequence"/>
</dbReference>
<comment type="caution">
    <text evidence="4">The sequence shown here is derived from an EMBL/GenBank/DDBJ whole genome shotgun (WGS) entry which is preliminary data.</text>
</comment>
<keyword evidence="1" id="KW-0732">Signal</keyword>
<organism evidence="4 5">
    <name type="scientific">Winogradskyella marina</name>
    <dbReference type="NCBI Taxonomy" id="2785530"/>
    <lineage>
        <taxon>Bacteria</taxon>
        <taxon>Pseudomonadati</taxon>
        <taxon>Bacteroidota</taxon>
        <taxon>Flavobacteriia</taxon>
        <taxon>Flavobacteriales</taxon>
        <taxon>Flavobacteriaceae</taxon>
        <taxon>Winogradskyella</taxon>
    </lineage>
</organism>
<dbReference type="EMBL" id="JADOET010000007">
    <property type="protein sequence ID" value="MBF8150172.1"/>
    <property type="molecule type" value="Genomic_DNA"/>
</dbReference>
<evidence type="ECO:0000256" key="1">
    <source>
        <dbReference type="ARBA" id="ARBA00022729"/>
    </source>
</evidence>
<evidence type="ECO:0000313" key="4">
    <source>
        <dbReference type="EMBL" id="MBF8150172.1"/>
    </source>
</evidence>
<reference evidence="4 5" key="1">
    <citation type="submission" date="2020-11" db="EMBL/GenBank/DDBJ databases">
        <title>Winogradskyella marina sp. nov., isolated from marine sediment.</title>
        <authorList>
            <person name="Bo J."/>
            <person name="Wang S."/>
            <person name="Song X."/>
            <person name="Du Z."/>
        </authorList>
    </citation>
    <scope>NUCLEOTIDE SEQUENCE [LARGE SCALE GENOMIC DNA]</scope>
    <source>
        <strain evidence="4 5">F6397</strain>
    </source>
</reference>
<protein>
    <submittedName>
        <fullName evidence="4">T9SS type A sorting domain-containing protein</fullName>
    </submittedName>
</protein>
<dbReference type="InterPro" id="IPR011628">
    <property type="entry name" value="Cleaved_adhesin"/>
</dbReference>
<keyword evidence="5" id="KW-1185">Reference proteome</keyword>
<feature type="domain" description="Cleaved adhesin" evidence="2">
    <location>
        <begin position="159"/>
        <end position="316"/>
    </location>
</feature>
<evidence type="ECO:0000313" key="5">
    <source>
        <dbReference type="Proteomes" id="UP000611215"/>
    </source>
</evidence>
<name>A0ABS0EI87_9FLAO</name>
<evidence type="ECO:0000259" key="3">
    <source>
        <dbReference type="Pfam" id="PF18962"/>
    </source>
</evidence>
<proteinExistence type="predicted"/>
<dbReference type="RefSeq" id="WP_195871444.1">
    <property type="nucleotide sequence ID" value="NZ_JADOET010000007.1"/>
</dbReference>
<dbReference type="Gene3D" id="2.60.120.200">
    <property type="match status" value="1"/>
</dbReference>
<gene>
    <name evidence="4" type="ORF">ITJ86_09705</name>
</gene>
<dbReference type="NCBIfam" id="TIGR04183">
    <property type="entry name" value="Por_Secre_tail"/>
    <property type="match status" value="1"/>
</dbReference>
<evidence type="ECO:0000259" key="2">
    <source>
        <dbReference type="Pfam" id="PF07675"/>
    </source>
</evidence>